<feature type="signal peptide" evidence="4">
    <location>
        <begin position="1"/>
        <end position="20"/>
    </location>
</feature>
<evidence type="ECO:0000256" key="3">
    <source>
        <dbReference type="ARBA" id="ARBA00022801"/>
    </source>
</evidence>
<keyword evidence="2" id="KW-0255">Endonuclease</keyword>
<name>A1AK38_PELPD</name>
<dbReference type="InterPro" id="IPR035437">
    <property type="entry name" value="SNase_OB-fold_sf"/>
</dbReference>
<dbReference type="STRING" id="338966.Ppro_0068"/>
<feature type="chain" id="PRO_5002631837" evidence="4">
    <location>
        <begin position="21"/>
        <end position="169"/>
    </location>
</feature>
<dbReference type="InterPro" id="IPR016071">
    <property type="entry name" value="Staphylococal_nuclease_OB-fold"/>
</dbReference>
<accession>A1AK38</accession>
<dbReference type="KEGG" id="ppd:Ppro_0068"/>
<proteinExistence type="predicted"/>
<protein>
    <submittedName>
        <fullName evidence="6">Nuclease (SNase domain protein)</fullName>
    </submittedName>
</protein>
<dbReference type="RefSeq" id="WP_011734023.1">
    <property type="nucleotide sequence ID" value="NC_008609.1"/>
</dbReference>
<gene>
    <name evidence="6" type="ordered locus">Ppro_0068</name>
</gene>
<dbReference type="EMBL" id="CP000482">
    <property type="protein sequence ID" value="ABK97708.1"/>
    <property type="molecule type" value="Genomic_DNA"/>
</dbReference>
<evidence type="ECO:0000256" key="4">
    <source>
        <dbReference type="SAM" id="SignalP"/>
    </source>
</evidence>
<dbReference type="HOGENOM" id="CLU_046484_7_0_7"/>
<evidence type="ECO:0000313" key="7">
    <source>
        <dbReference type="Proteomes" id="UP000006732"/>
    </source>
</evidence>
<keyword evidence="3" id="KW-0378">Hydrolase</keyword>
<dbReference type="GO" id="GO:0004519">
    <property type="term" value="F:endonuclease activity"/>
    <property type="evidence" value="ECO:0007669"/>
    <property type="project" value="UniProtKB-KW"/>
</dbReference>
<feature type="domain" description="TNase-like" evidence="5">
    <location>
        <begin position="22"/>
        <end position="152"/>
    </location>
</feature>
<reference evidence="6 7" key="1">
    <citation type="submission" date="2006-10" db="EMBL/GenBank/DDBJ databases">
        <title>Complete sequence of chromosome of Pelobacter propionicus DSM 2379.</title>
        <authorList>
            <consortium name="US DOE Joint Genome Institute"/>
            <person name="Copeland A."/>
            <person name="Lucas S."/>
            <person name="Lapidus A."/>
            <person name="Barry K."/>
            <person name="Detter J.C."/>
            <person name="Glavina del Rio T."/>
            <person name="Hammon N."/>
            <person name="Israni S."/>
            <person name="Dalin E."/>
            <person name="Tice H."/>
            <person name="Pitluck S."/>
            <person name="Saunders E."/>
            <person name="Brettin T."/>
            <person name="Bruce D."/>
            <person name="Han C."/>
            <person name="Tapia R."/>
            <person name="Schmutz J."/>
            <person name="Larimer F."/>
            <person name="Land M."/>
            <person name="Hauser L."/>
            <person name="Kyrpides N."/>
            <person name="Kim E."/>
            <person name="Lovley D."/>
            <person name="Richardson P."/>
        </authorList>
    </citation>
    <scope>NUCLEOTIDE SEQUENCE [LARGE SCALE GENOMIC DNA]</scope>
    <source>
        <strain evidence="7">DSM 2379 / NBRC 103807 / OttBd1</strain>
    </source>
</reference>
<evidence type="ECO:0000313" key="6">
    <source>
        <dbReference type="EMBL" id="ABK97708.1"/>
    </source>
</evidence>
<dbReference type="PROSITE" id="PS50830">
    <property type="entry name" value="TNASE_3"/>
    <property type="match status" value="1"/>
</dbReference>
<dbReference type="PANTHER" id="PTHR12302">
    <property type="entry name" value="EBNA2 BINDING PROTEIN P100"/>
    <property type="match status" value="1"/>
</dbReference>
<dbReference type="SUPFAM" id="SSF50199">
    <property type="entry name" value="Staphylococcal nuclease"/>
    <property type="match status" value="1"/>
</dbReference>
<dbReference type="OrthoDB" id="9805504at2"/>
<dbReference type="Pfam" id="PF00565">
    <property type="entry name" value="SNase"/>
    <property type="match status" value="1"/>
</dbReference>
<evidence type="ECO:0000256" key="1">
    <source>
        <dbReference type="ARBA" id="ARBA00022722"/>
    </source>
</evidence>
<dbReference type="PROSITE" id="PS01123">
    <property type="entry name" value="TNASE_1"/>
    <property type="match status" value="1"/>
</dbReference>
<dbReference type="GO" id="GO:0016787">
    <property type="term" value="F:hydrolase activity"/>
    <property type="evidence" value="ECO:0007669"/>
    <property type="project" value="UniProtKB-KW"/>
</dbReference>
<keyword evidence="1" id="KW-0540">Nuclease</keyword>
<dbReference type="eggNOG" id="COG1525">
    <property type="taxonomic scope" value="Bacteria"/>
</dbReference>
<sequence>MNHFLLAALLLLLTCTDACAGQTVQGMVRAVFDGDTLLLATPGRSRLTVRLYGIDAPEISKPERPGQPFGAVARRTLMYKVMGRQVTAEIVESDQYQRSVAVIRYSGRDINYEMVAEGMAWAYRHYLAGSYASEYIGAEQAARLSQCGLWRDANPRPPWEFRKSGQRQR</sequence>
<dbReference type="InterPro" id="IPR002071">
    <property type="entry name" value="Thermonucl_AS"/>
</dbReference>
<dbReference type="PANTHER" id="PTHR12302:SF3">
    <property type="entry name" value="SERINE_THREONINE-PROTEIN KINASE 31"/>
    <property type="match status" value="1"/>
</dbReference>
<dbReference type="SMART" id="SM00318">
    <property type="entry name" value="SNc"/>
    <property type="match status" value="1"/>
</dbReference>
<evidence type="ECO:0000259" key="5">
    <source>
        <dbReference type="PROSITE" id="PS50830"/>
    </source>
</evidence>
<dbReference type="Proteomes" id="UP000006732">
    <property type="component" value="Chromosome"/>
</dbReference>
<evidence type="ECO:0000256" key="2">
    <source>
        <dbReference type="ARBA" id="ARBA00022759"/>
    </source>
</evidence>
<keyword evidence="7" id="KW-1185">Reference proteome</keyword>
<dbReference type="Gene3D" id="2.40.50.90">
    <property type="match status" value="1"/>
</dbReference>
<keyword evidence="4" id="KW-0732">Signal</keyword>
<organism evidence="6 7">
    <name type="scientific">Pelobacter propionicus (strain DSM 2379 / NBRC 103807 / OttBd1)</name>
    <dbReference type="NCBI Taxonomy" id="338966"/>
    <lineage>
        <taxon>Bacteria</taxon>
        <taxon>Pseudomonadati</taxon>
        <taxon>Thermodesulfobacteriota</taxon>
        <taxon>Desulfuromonadia</taxon>
        <taxon>Desulfuromonadales</taxon>
        <taxon>Desulfuromonadaceae</taxon>
        <taxon>Pelobacter</taxon>
    </lineage>
</organism>
<dbReference type="AlphaFoldDB" id="A1AK38"/>
<dbReference type="GO" id="GO:0003676">
    <property type="term" value="F:nucleic acid binding"/>
    <property type="evidence" value="ECO:0007669"/>
    <property type="project" value="InterPro"/>
</dbReference>